<feature type="transmembrane region" description="Helical" evidence="1">
    <location>
        <begin position="70"/>
        <end position="91"/>
    </location>
</feature>
<proteinExistence type="predicted"/>
<sequence>MLQTQRMAKGLNKKARIKQVSYGAPFMWLKQGVEDFIKCPTLALFYGALFTSFSYFYWDFLSNSPSLSDLSAPLLAIVVIIFGPISAMAMYDASKRLSAGENLSLGSILMVIKSAFKANGSCPSLFLSVILIVLAIMWMVFTPLIYAVLNTDTFVNQNQTIIEAILADITSFNNPLFLIIYGVFTATIAWISFMISWFSFPMVLDQDVDPFTAANTSIRTALANKIVMLIWIPIVGVIVLASLLTPYFIGMVVAVPILAHATWHAYKSMIGEMK</sequence>
<name>A0A6N0HQV7_9GAMM</name>
<gene>
    <name evidence="2" type="ORF">HUE58_05805</name>
</gene>
<evidence type="ECO:0000256" key="1">
    <source>
        <dbReference type="SAM" id="Phobius"/>
    </source>
</evidence>
<dbReference type="RefSeq" id="WP_174606047.1">
    <property type="nucleotide sequence ID" value="NZ_CP054490.1"/>
</dbReference>
<keyword evidence="3" id="KW-1185">Reference proteome</keyword>
<dbReference type="AlphaFoldDB" id="A0A6N0HQV7"/>
<feature type="transmembrane region" description="Helical" evidence="1">
    <location>
        <begin position="247"/>
        <end position="266"/>
    </location>
</feature>
<protein>
    <submittedName>
        <fullName evidence="2">DUF2189 domain-containing protein</fullName>
    </submittedName>
</protein>
<dbReference type="InterPro" id="IPR018692">
    <property type="entry name" value="DUF2189"/>
</dbReference>
<keyword evidence="1" id="KW-1133">Transmembrane helix</keyword>
<feature type="transmembrane region" description="Helical" evidence="1">
    <location>
        <begin position="221"/>
        <end position="241"/>
    </location>
</feature>
<keyword evidence="1" id="KW-0472">Membrane</keyword>
<organism evidence="2 3">
    <name type="scientific">Candidatus Ruthia endofausta</name>
    <dbReference type="NCBI Taxonomy" id="2738852"/>
    <lineage>
        <taxon>Bacteria</taxon>
        <taxon>Pseudomonadati</taxon>
        <taxon>Pseudomonadota</taxon>
        <taxon>Gammaproteobacteria</taxon>
        <taxon>Candidatus Pseudothioglobaceae</taxon>
        <taxon>Candidatus Ruthturnera</taxon>
    </lineage>
</organism>
<feature type="transmembrane region" description="Helical" evidence="1">
    <location>
        <begin position="125"/>
        <end position="149"/>
    </location>
</feature>
<accession>A0A6N0HQV7</accession>
<keyword evidence="1" id="KW-0812">Transmembrane</keyword>
<dbReference type="Pfam" id="PF09955">
    <property type="entry name" value="DUF2189"/>
    <property type="match status" value="1"/>
</dbReference>
<dbReference type="KEGG" id="reo:HUE58_05805"/>
<feature type="transmembrane region" description="Helical" evidence="1">
    <location>
        <begin position="36"/>
        <end position="58"/>
    </location>
</feature>
<dbReference type="Proteomes" id="UP000509429">
    <property type="component" value="Chromosome"/>
</dbReference>
<evidence type="ECO:0000313" key="3">
    <source>
        <dbReference type="Proteomes" id="UP000509429"/>
    </source>
</evidence>
<dbReference type="EMBL" id="CP054490">
    <property type="protein sequence ID" value="QKQ24611.1"/>
    <property type="molecule type" value="Genomic_DNA"/>
</dbReference>
<reference evidence="2 3" key="1">
    <citation type="submission" date="2020-05" db="EMBL/GenBank/DDBJ databases">
        <title>Horizontal transmission and recombination maintain forever young bacterial symbiont genomes.</title>
        <authorList>
            <person name="Russell S.L."/>
            <person name="Pepper-Tunick E."/>
            <person name="Svedberg J."/>
            <person name="Byrne A."/>
            <person name="Ruelas Castillo J."/>
            <person name="Vollmers C."/>
            <person name="Beinart R.A."/>
            <person name="Corbett-Detig R."/>
        </authorList>
    </citation>
    <scope>NUCLEOTIDE SEQUENCE [LARGE SCALE GENOMIC DNA]</scope>
    <source>
        <strain evidence="2">JDF_Ridge</strain>
    </source>
</reference>
<evidence type="ECO:0000313" key="2">
    <source>
        <dbReference type="EMBL" id="QKQ24611.1"/>
    </source>
</evidence>
<feature type="transmembrane region" description="Helical" evidence="1">
    <location>
        <begin position="176"/>
        <end position="200"/>
    </location>
</feature>